<sequence length="355" mass="38320">MSEQSIVSGVSHVSDQRPRNEYPVRAIGDVMLRVVTAQGSGSVPMFVGGCTESERATRALVMLHGRLRDADAYLRSTLRARAASSAHDDDTLVVVPQFLASADVEHHRAPADLLHWEWTAWMGGADARGPAPLSSFDALDALVAQLADRARYPALREIVIAGHSGGAQVAHRYAILSPAPEQCAQRGVTLRFVIANPSSWVYFDSLRPQLDGSFAPADHVACPDVDDWKYGMRKLPRYATAMHDAVTLERRYIGREVVYLAGERDCDPAHAALDRSCAASAQGPHRLARARAYFAYLGARHPQLRHAWFEVPGAGHNAEAMFLSGPGIRALFGAHATIDAARAASQAQSAGGADD</sequence>
<accession>A0A4R5LBQ8</accession>
<dbReference type="AlphaFoldDB" id="A0A4R5LBQ8"/>
<reference evidence="1 2" key="1">
    <citation type="submission" date="2019-03" db="EMBL/GenBank/DDBJ databases">
        <title>Paraburkholderia sp. isolated from native Mimosa gymnas in Guartela State Park, Brazil.</title>
        <authorList>
            <person name="Paulitsch F."/>
            <person name="Hungria M."/>
            <person name="Delamuta J.R.M."/>
            <person name="Ribeiro R.A."/>
            <person name="Dall'Agnol R."/>
            <person name="Silva J.S.B."/>
        </authorList>
    </citation>
    <scope>NUCLEOTIDE SEQUENCE [LARGE SCALE GENOMIC DNA]</scope>
    <source>
        <strain evidence="1 2">CNPSo 3008</strain>
    </source>
</reference>
<dbReference type="EMBL" id="SMOD01000018">
    <property type="protein sequence ID" value="TDG05773.1"/>
    <property type="molecule type" value="Genomic_DNA"/>
</dbReference>
<comment type="caution">
    <text evidence="1">The sequence shown here is derived from an EMBL/GenBank/DDBJ whole genome shotgun (WGS) entry which is preliminary data.</text>
</comment>
<dbReference type="PANTHER" id="PTHR35560">
    <property type="entry name" value="BLL0132 PROTEIN"/>
    <property type="match status" value="1"/>
</dbReference>
<dbReference type="SUPFAM" id="SSF53474">
    <property type="entry name" value="alpha/beta-Hydrolases"/>
    <property type="match status" value="1"/>
</dbReference>
<dbReference type="Proteomes" id="UP000295606">
    <property type="component" value="Unassembled WGS sequence"/>
</dbReference>
<evidence type="ECO:0008006" key="3">
    <source>
        <dbReference type="Google" id="ProtNLM"/>
    </source>
</evidence>
<dbReference type="OrthoDB" id="1094867at2"/>
<dbReference type="Gene3D" id="3.40.50.1820">
    <property type="entry name" value="alpha/beta hydrolase"/>
    <property type="match status" value="1"/>
</dbReference>
<proteinExistence type="predicted"/>
<dbReference type="InterPro" id="IPR029058">
    <property type="entry name" value="AB_hydrolase_fold"/>
</dbReference>
<dbReference type="PANTHER" id="PTHR35560:SF3">
    <property type="entry name" value="PEPTIDASE S9 PROLYL OLIGOPEPTIDASE CATALYTIC DOMAIN-CONTAINING PROTEIN"/>
    <property type="match status" value="1"/>
</dbReference>
<dbReference type="RefSeq" id="WP_133185014.1">
    <property type="nucleotide sequence ID" value="NZ_SMOD01000018.1"/>
</dbReference>
<evidence type="ECO:0000313" key="2">
    <source>
        <dbReference type="Proteomes" id="UP000295606"/>
    </source>
</evidence>
<gene>
    <name evidence="1" type="ORF">E1N52_22875</name>
</gene>
<evidence type="ECO:0000313" key="1">
    <source>
        <dbReference type="EMBL" id="TDG05773.1"/>
    </source>
</evidence>
<organism evidence="1 2">
    <name type="scientific">Paraburkholderia guartelaensis</name>
    <dbReference type="NCBI Taxonomy" id="2546446"/>
    <lineage>
        <taxon>Bacteria</taxon>
        <taxon>Pseudomonadati</taxon>
        <taxon>Pseudomonadota</taxon>
        <taxon>Betaproteobacteria</taxon>
        <taxon>Burkholderiales</taxon>
        <taxon>Burkholderiaceae</taxon>
        <taxon>Paraburkholderia</taxon>
    </lineage>
</organism>
<protein>
    <recommendedName>
        <fullName evidence="3">Alpha/beta hydrolase</fullName>
    </recommendedName>
</protein>
<name>A0A4R5LBQ8_9BURK</name>